<evidence type="ECO:0000256" key="7">
    <source>
        <dbReference type="ARBA" id="ARBA00022840"/>
    </source>
</evidence>
<comment type="subcellular location">
    <subcellularLocation>
        <location evidence="1">Membrane</location>
        <topology evidence="1">Multi-pass membrane protein</topology>
    </subcellularLocation>
</comment>
<dbReference type="PROSITE" id="PS00211">
    <property type="entry name" value="ABC_TRANSPORTER_1"/>
    <property type="match status" value="1"/>
</dbReference>
<dbReference type="InterPro" id="IPR026082">
    <property type="entry name" value="ABCA"/>
</dbReference>
<name>G2YFK6_BOTF4</name>
<evidence type="ECO:0000256" key="10">
    <source>
        <dbReference type="SAM" id="Phobius"/>
    </source>
</evidence>
<dbReference type="OrthoDB" id="8061355at2759"/>
<keyword evidence="6" id="KW-0547">Nucleotide-binding</keyword>
<feature type="transmembrane region" description="Helical" evidence="10">
    <location>
        <begin position="227"/>
        <end position="256"/>
    </location>
</feature>
<feature type="transmembrane region" description="Helical" evidence="10">
    <location>
        <begin position="277"/>
        <end position="304"/>
    </location>
</feature>
<dbReference type="InterPro" id="IPR003593">
    <property type="entry name" value="AAA+_ATPase"/>
</dbReference>
<dbReference type="STRING" id="999810.G2YFK6"/>
<dbReference type="CDD" id="cd03263">
    <property type="entry name" value="ABC_subfamily_A"/>
    <property type="match status" value="1"/>
</dbReference>
<accession>G2YFK6</accession>
<dbReference type="InParanoid" id="G2YFK6"/>
<dbReference type="Pfam" id="PF12698">
    <property type="entry name" value="ABC2_membrane_3"/>
    <property type="match status" value="1"/>
</dbReference>
<dbReference type="PANTHER" id="PTHR19229:SF36">
    <property type="entry name" value="ATP-BINDING CASSETTE SUB-FAMILY A MEMBER 2"/>
    <property type="match status" value="1"/>
</dbReference>
<evidence type="ECO:0000256" key="3">
    <source>
        <dbReference type="ARBA" id="ARBA00022448"/>
    </source>
</evidence>
<sequence length="1653" mass="182121">MALLRTTQWRERVRRQTLALIEKNFLLFLRSPWATLFRALILPIFFTAIICSGGKFSNAGSTSEAGGIADSSQQIKSLKQALDDVPLTKLVLCTNGLNGTELNPIIETAVQGISLDRWFITDDVDDLYYDCRQYLTGISNCFAAVIFTSINATNVDYIIATDSAKSLFSTDFAKHESLSNDRLMPLQWAIDSSIGSFSKTTPPSELPWSGRFGGQSSDSSSFDATSWFMVIYYFVAPAFLLALIGVVYHVSLFVASERELGMTELLDAQTCTKTPRIFSTIASFVAIYSPGWIVCSILMTQLLFTRCSDVILLFLTLLAGTSLTVWSMFLSSLFRKAQLAGLYASILTFTLAFCTVAFVFSDTPAYTMISILSIIFPPYTYSTLIADIARAEDRLASFSLLKFTVSTTATSDSQRLAPQVTGYLYIVFFFAQIAIYTAACFAVEHYKWSVKRTYDEIDSSSDIAVRCTELSKTFQASRRWYWPWSTVGTSHLAVNSLNLELKTGSVNFLLGPNGGGKTTTLKCIAGIIPADKTSRLEINQNATFSGVCPQHNVFWERLTVAEHVRIWRKIKTGTPAVGGEDDVLMECDILSKSNQAPETLSGGQQRKLQLAIAFVGGSTMCFIDEASSGLDPLSRRNIWNIISNSHSRRTILITTHFLDEVKNNPEPHFTYDANYSQADILADNISIIYKGGLVCTGTPTSLKSNYGLNLEIRQVATENDEGYEEEEEDEENKMPTWTVKTSTEATKKILELEELSGGLYSVTFPTLEQVFLNVTNSSLIDGNGNGDATSSDQISRQDTELEELNAGNVEGITLEVGKQTTLSHQILAILKKRYLLTRRSWMGYGIALAIPIIIAGALAGEFAKFNTFDPCTHRMDVTMRNASIEEAMSLRDSLGTFDVIGPLDSPDFYSAEDLAYYKISSVAGPPAAFDGEVQNTIYVENMGQYFSPFELEREGITGEQKALATRGSASSLTDMVTIIKDNHGEPAFGVFAADSADITLVHRMSPEYSMAGMNIIANRLANSSAQTGTARQIKTSFRKFRRVKFEPDSLSIPLLVFVTLGLICSTSVSIMYPVFERINNVRALQYSNSVSSAALWMAYLIFDMHIGLITSVVTWAIIFAGGNSRIWYESTFILFAMLLFCIATYLGLYICSLFLRKAAFAVAVGVHIMLMLVYLIAYVINDSKEPLNSYDITVDIQGVLGLTSPAANLLRTFFVATDNFGITCGETGWYDLHPIAFQLYGGVYINLILQIMFCALVLAYIETGSSAWFSKFLPKRKMPATQAQLDFGMEGRESPNFAPEQDGDIPLKPLKGKTSIPVLVVSKITKFFKSLLAVQEISLSISTNETLALLGANGAGKTTTINMIRGLITPNHGTITIDGINVLASPQQARIHTGVCPQDDAIDELTVRQTLSFYASIKGLRDVKANVDGVMRAFGITSFADRLITKLSGGTRRKVMVAIAILGNPRLLLLDEPSTGQDAGAKRVLWKILRSLSNDRAILITTHSMEETEALATKVAIVDKKMLASGTTSQLRSRFGGFYRLRAAYEVGSEMELEAALGVMFGTQVRNLKCAFGEVEFELPYERKMIGRIMLSMESLMVSKEGVLGIERTMSGQGLSENSTKDMPKMLRDYTILEPSMDDVFLNVCKEAEIGIL</sequence>
<feature type="transmembrane region" description="Helical" evidence="10">
    <location>
        <begin position="841"/>
        <end position="860"/>
    </location>
</feature>
<dbReference type="GO" id="GO:0005524">
    <property type="term" value="F:ATP binding"/>
    <property type="evidence" value="ECO:0007669"/>
    <property type="project" value="UniProtKB-KW"/>
</dbReference>
<dbReference type="HOGENOM" id="CLU_001640_2_0_1"/>
<feature type="transmembrane region" description="Helical" evidence="10">
    <location>
        <begin position="423"/>
        <end position="443"/>
    </location>
</feature>
<dbReference type="GO" id="GO:0140359">
    <property type="term" value="F:ABC-type transporter activity"/>
    <property type="evidence" value="ECO:0007669"/>
    <property type="project" value="InterPro"/>
</dbReference>
<feature type="domain" description="ABC transporter" evidence="11">
    <location>
        <begin position="1319"/>
        <end position="1544"/>
    </location>
</feature>
<keyword evidence="7" id="KW-0067">ATP-binding</keyword>
<feature type="transmembrane region" description="Helical" evidence="10">
    <location>
        <begin position="1158"/>
        <end position="1180"/>
    </location>
</feature>
<feature type="transmembrane region" description="Helical" evidence="10">
    <location>
        <begin position="1050"/>
        <end position="1075"/>
    </location>
</feature>
<evidence type="ECO:0000256" key="9">
    <source>
        <dbReference type="ARBA" id="ARBA00023136"/>
    </source>
</evidence>
<evidence type="ECO:0000256" key="1">
    <source>
        <dbReference type="ARBA" id="ARBA00004141"/>
    </source>
</evidence>
<protein>
    <submittedName>
        <fullName evidence="12">Similar to ABC transporter</fullName>
    </submittedName>
</protein>
<evidence type="ECO:0000256" key="5">
    <source>
        <dbReference type="ARBA" id="ARBA00022737"/>
    </source>
</evidence>
<dbReference type="SUPFAM" id="SSF52540">
    <property type="entry name" value="P-loop containing nucleoside triphosphate hydrolases"/>
    <property type="match status" value="2"/>
</dbReference>
<dbReference type="EMBL" id="FQ790326">
    <property type="protein sequence ID" value="CCD50554.1"/>
    <property type="molecule type" value="Genomic_DNA"/>
</dbReference>
<proteinExistence type="inferred from homology"/>
<dbReference type="PROSITE" id="PS50893">
    <property type="entry name" value="ABC_TRANSPORTER_2"/>
    <property type="match status" value="2"/>
</dbReference>
<evidence type="ECO:0000256" key="4">
    <source>
        <dbReference type="ARBA" id="ARBA00022692"/>
    </source>
</evidence>
<evidence type="ECO:0000256" key="8">
    <source>
        <dbReference type="ARBA" id="ARBA00022989"/>
    </source>
</evidence>
<evidence type="ECO:0000256" key="2">
    <source>
        <dbReference type="ARBA" id="ARBA00008869"/>
    </source>
</evidence>
<dbReference type="InterPro" id="IPR013525">
    <property type="entry name" value="ABC2_TM"/>
</dbReference>
<feature type="transmembrane region" description="Helical" evidence="10">
    <location>
        <begin position="310"/>
        <end position="330"/>
    </location>
</feature>
<feature type="transmembrane region" description="Helical" evidence="10">
    <location>
        <begin position="1132"/>
        <end position="1151"/>
    </location>
</feature>
<feature type="transmembrane region" description="Helical" evidence="10">
    <location>
        <begin position="1239"/>
        <end position="1261"/>
    </location>
</feature>
<feature type="transmembrane region" description="Helical" evidence="10">
    <location>
        <begin position="1096"/>
        <end position="1120"/>
    </location>
</feature>
<dbReference type="PANTHER" id="PTHR19229">
    <property type="entry name" value="ATP-BINDING CASSETTE TRANSPORTER SUBFAMILY A ABCA"/>
    <property type="match status" value="1"/>
</dbReference>
<evidence type="ECO:0000259" key="11">
    <source>
        <dbReference type="PROSITE" id="PS50893"/>
    </source>
</evidence>
<keyword evidence="9 10" id="KW-0472">Membrane</keyword>
<organism evidence="12 13">
    <name type="scientific">Botryotinia fuckeliana (strain T4)</name>
    <name type="common">Noble rot fungus</name>
    <name type="synonym">Botrytis cinerea</name>
    <dbReference type="NCBI Taxonomy" id="999810"/>
    <lineage>
        <taxon>Eukaryota</taxon>
        <taxon>Fungi</taxon>
        <taxon>Dikarya</taxon>
        <taxon>Ascomycota</taxon>
        <taxon>Pezizomycotina</taxon>
        <taxon>Leotiomycetes</taxon>
        <taxon>Helotiales</taxon>
        <taxon>Sclerotiniaceae</taxon>
        <taxon>Botrytis</taxon>
    </lineage>
</organism>
<dbReference type="GO" id="GO:0016887">
    <property type="term" value="F:ATP hydrolysis activity"/>
    <property type="evidence" value="ECO:0007669"/>
    <property type="project" value="InterPro"/>
</dbReference>
<keyword evidence="3" id="KW-0813">Transport</keyword>
<comment type="similarity">
    <text evidence="2">Belongs to the ABC transporter superfamily. ABCA family.</text>
</comment>
<evidence type="ECO:0000256" key="6">
    <source>
        <dbReference type="ARBA" id="ARBA00022741"/>
    </source>
</evidence>
<feature type="transmembrane region" description="Helical" evidence="10">
    <location>
        <begin position="342"/>
        <end position="360"/>
    </location>
</feature>
<dbReference type="SMART" id="SM00382">
    <property type="entry name" value="AAA"/>
    <property type="match status" value="2"/>
</dbReference>
<dbReference type="Gene3D" id="3.40.50.300">
    <property type="entry name" value="P-loop containing nucleotide triphosphate hydrolases"/>
    <property type="match status" value="2"/>
</dbReference>
<dbReference type="GO" id="GO:0005319">
    <property type="term" value="F:lipid transporter activity"/>
    <property type="evidence" value="ECO:0007669"/>
    <property type="project" value="TreeGrafter"/>
</dbReference>
<gene>
    <name evidence="12" type="ORF">BofuT4_P089530.1</name>
</gene>
<feature type="domain" description="ABC transporter" evidence="11">
    <location>
        <begin position="465"/>
        <end position="715"/>
    </location>
</feature>
<dbReference type="InterPro" id="IPR017871">
    <property type="entry name" value="ABC_transporter-like_CS"/>
</dbReference>
<evidence type="ECO:0000313" key="12">
    <source>
        <dbReference type="EMBL" id="CCD50554.1"/>
    </source>
</evidence>
<keyword evidence="4 10" id="KW-0812">Transmembrane</keyword>
<reference evidence="13" key="1">
    <citation type="journal article" date="2011" name="PLoS Genet.">
        <title>Genomic analysis of the necrotrophic fungal pathogens Sclerotinia sclerotiorum and Botrytis cinerea.</title>
        <authorList>
            <person name="Amselem J."/>
            <person name="Cuomo C.A."/>
            <person name="van Kan J.A."/>
            <person name="Viaud M."/>
            <person name="Benito E.P."/>
            <person name="Couloux A."/>
            <person name="Coutinho P.M."/>
            <person name="de Vries R.P."/>
            <person name="Dyer P.S."/>
            <person name="Fillinger S."/>
            <person name="Fournier E."/>
            <person name="Gout L."/>
            <person name="Hahn M."/>
            <person name="Kohn L."/>
            <person name="Lapalu N."/>
            <person name="Plummer K.M."/>
            <person name="Pradier J.M."/>
            <person name="Quevillon E."/>
            <person name="Sharon A."/>
            <person name="Simon A."/>
            <person name="ten Have A."/>
            <person name="Tudzynski B."/>
            <person name="Tudzynski P."/>
            <person name="Wincker P."/>
            <person name="Andrew M."/>
            <person name="Anthouard V."/>
            <person name="Beever R.E."/>
            <person name="Beffa R."/>
            <person name="Benoit I."/>
            <person name="Bouzid O."/>
            <person name="Brault B."/>
            <person name="Chen Z."/>
            <person name="Choquer M."/>
            <person name="Collemare J."/>
            <person name="Cotton P."/>
            <person name="Danchin E.G."/>
            <person name="Da Silva C."/>
            <person name="Gautier A."/>
            <person name="Giraud C."/>
            <person name="Giraud T."/>
            <person name="Gonzalez C."/>
            <person name="Grossetete S."/>
            <person name="Guldener U."/>
            <person name="Henrissat B."/>
            <person name="Howlett B.J."/>
            <person name="Kodira C."/>
            <person name="Kretschmer M."/>
            <person name="Lappartient A."/>
            <person name="Leroch M."/>
            <person name="Levis C."/>
            <person name="Mauceli E."/>
            <person name="Neuveglise C."/>
            <person name="Oeser B."/>
            <person name="Pearson M."/>
            <person name="Poulain J."/>
            <person name="Poussereau N."/>
            <person name="Quesneville H."/>
            <person name="Rascle C."/>
            <person name="Schumacher J."/>
            <person name="Segurens B."/>
            <person name="Sexton A."/>
            <person name="Silva E."/>
            <person name="Sirven C."/>
            <person name="Soanes D.M."/>
            <person name="Talbot N.J."/>
            <person name="Templeton M."/>
            <person name="Yandava C."/>
            <person name="Yarden O."/>
            <person name="Zeng Q."/>
            <person name="Rollins J.A."/>
            <person name="Lebrun M.H."/>
            <person name="Dickman M."/>
        </authorList>
    </citation>
    <scope>NUCLEOTIDE SEQUENCE [LARGE SCALE GENOMIC DNA]</scope>
    <source>
        <strain evidence="13">T4</strain>
    </source>
</reference>
<dbReference type="Pfam" id="PF00005">
    <property type="entry name" value="ABC_tran"/>
    <property type="match status" value="2"/>
</dbReference>
<dbReference type="InterPro" id="IPR027417">
    <property type="entry name" value="P-loop_NTPase"/>
</dbReference>
<dbReference type="GO" id="GO:0016020">
    <property type="term" value="C:membrane"/>
    <property type="evidence" value="ECO:0007669"/>
    <property type="project" value="UniProtKB-SubCell"/>
</dbReference>
<keyword evidence="8 10" id="KW-1133">Transmembrane helix</keyword>
<dbReference type="eggNOG" id="KOG0059">
    <property type="taxonomic scope" value="Eukaryota"/>
</dbReference>
<evidence type="ECO:0000313" key="13">
    <source>
        <dbReference type="Proteomes" id="UP000008177"/>
    </source>
</evidence>
<dbReference type="Proteomes" id="UP000008177">
    <property type="component" value="Unplaced contigs"/>
</dbReference>
<keyword evidence="5" id="KW-0677">Repeat</keyword>
<dbReference type="InterPro" id="IPR003439">
    <property type="entry name" value="ABC_transporter-like_ATP-bd"/>
</dbReference>